<keyword evidence="3 9" id="KW-0378">Hydrolase</keyword>
<dbReference type="SUPFAM" id="SSF54001">
    <property type="entry name" value="Cysteine proteinases"/>
    <property type="match status" value="1"/>
</dbReference>
<dbReference type="InterPro" id="IPR027417">
    <property type="entry name" value="P-loop_NTPase"/>
</dbReference>
<keyword evidence="7 9" id="KW-0234">DNA repair</keyword>
<dbReference type="PANTHER" id="PTHR47642">
    <property type="entry name" value="ATP-DEPENDENT DNA HELICASE"/>
    <property type="match status" value="1"/>
</dbReference>
<dbReference type="Gene3D" id="3.90.70.80">
    <property type="match status" value="1"/>
</dbReference>
<keyword evidence="5 9" id="KW-0067">ATP-binding</keyword>
<sequence length="2116" mass="238372">MAPKKTGRKPKRVTFGRPFESKKKPAAAIDCKTGEPVVAAPEPEISTPGVATVATEVKNFMVAAAAGEDKEVVKRDAIVDCELGNAAAALQECGLCDDTRGVATLEDDTEDRGSLATLQVGRAPQWMPLSACWLKRIPGDGNCFFSALSDQLQGTALEMNADNLRQTLAVELENWIDSAENDTGISEAEWRDLLEKTKRKGEYVSDHVASAAARLLGIEIYVYQDMGAGSNLEGIYLGPVGVEPRATVRLHFNRQGEHYQSVHVRQSSHLAAVDDGAAKMMPPPPPPPAIPMQSVAQKVQEWKEVKCNRRACKRVPGAAATDVDNKFSIRVDENRFNVLWNVDLDADEEEPTLSVCSGDDSTSKVSSSVSRRSRRNRSVPSCPTRRSSRLSAKACSSSNASVLSSAEASDSCASSVVRRRKRVVKPGSPTRRSERLLAKKRRMEEGDDASSVGTSNLSSIGAAAESDKVSCIAEEEEVELASVALEESKDHQRPTKTKTRQREGQNVQSESRSSPRKKASNEQSIPDTGLEASPTKCRRKPDNLEEGRSSPRKKAHIEQQQQQPRVEIESEVPEIQHVAEEEPNSDFEEQNASNISLPQCLRNPFTKQYKKMRNEFFQECTSRLSNLKRCLVCKERFPCVYFQRQSDASCQRCVKDNSKPKLFSDENNANPMCEQPEELRDLSVAEQMLISPILSVIVVYRLFPQGQHASRGHGIMFPQDQASVVRELPRRTLPVVLMYDKKLQNNPGSTVTGAMNNLRVRRDKVLNAIRYLINNNQYFQRFSVGIDREALNSLPENGYAQQINEMVNQMDTQDVNVDLDAAEEEARQPEEDEQRQQMEEAQLEETTSALLNTPLRRLEVKIRDRLLEEKLQWPRSSRVPVNEFEQEGLFSLAYPHLFPDGKGDYKTPRVRSIGLGDYAKHLMQFHCPRFRCDPRFRFFIENMVMRWRALEVGRVFVHDKNLAGLSAPEMLEKLKDPAVMSSVSARASELRGTASYWQSKRRQLEAMIKTIGLPHYFVTLSAADIQWPELLQVWQIEEDVDNDNWQEIKQELLSRLQKDPGMADTVFWIRFELFLQKFFVEHWKVKDFWFRIEYQSRGSPHVHGCVWMPDGVDVTSESLQAEDLVAFVDKYICSWNTCMDESDSGREILSGGVGAQPARLKPSEIKDDKADLQALLHNNMRHSRCSNRCLRKEKNGSMKCRYKYPRDLQTKTVAKKLSSLNWKVETQRNDQYIGMYNPQVLCMWRANLDIQMISSAKDLIRYLIKYASKGEKESEQLQELNRRYLSMEQQQESVDIDNAAENDNNQQQHDEYSRTNTARRIVQQHLMMQVGARDYSAQEAMHLVLQTPMYKASREFVYVQTGETRAIESRGVCKNSIEKYANRPAQLENETMYRFFSDYIPPMRQQRRGGEQVAVYKKRLAGKEAVLIVSPFLRSTESDDKRREQYYRQQVLLWSCWRTEEQAKGSHASWREAYEAMMQTEACQLVVRDLDDLRNDEADEEEREAVADLPDMTAANAESVAGPAYPERQQEDWMAALGAKHADIQLNVNKNPEDTLPVAPEGFDWSAASDWQFPSLAEAKQFLMTELTKPVRRVAGITIEDGAGANRQTIDVSLLNERQRKLYDMIDNQLKLERLAESDTTNNSTESGKMPPPLRVILYGSAGTGKSFLIAALRKLIGEDKCKVMAPTGVAAFNIAGETLHSALKLNVKFSTTACTTNADGSTTSGSSKALSDMQSVWSNVRYIIIDEFSMVGQRTLAKVHNRLCELFPEEKRDTLEEGYFGGRSIILVGDVFQLPPVQDKQLYVFNKNAKDNLTPIGYQVYQSFKTVVYLNKQVRQANDTEFASILESLREGKVTEAIWKTVMDKCQVAAADMLPLDVDGKCTLLYHTNEDVSNANCEELRKIVDDNNPVRIINATCTGRQPLIGNNAADSSKQKSETGLARRLFLAIGARVMLTRNLSVQNGLVNGSVGTVRGICYANGKKPPNDLPDCVWVEFERYNGPAMQAMRLPREDGNSSSSECAPTVSVVPILPVSSQWLQRGASLSRHQFPLRLAWAITIHKSQGLTIDKAFVQLGKGRKSPPAAYLTCKMFTDSNQGGTQCQLFIHLLGGLVSNFQ</sequence>
<dbReference type="InterPro" id="IPR025476">
    <property type="entry name" value="Helitron_helicase-like"/>
</dbReference>
<dbReference type="GO" id="GO:0016887">
    <property type="term" value="F:ATP hydrolysis activity"/>
    <property type="evidence" value="ECO:0007669"/>
    <property type="project" value="RHEA"/>
</dbReference>
<name>A0A1I8FZS3_9PLAT</name>
<dbReference type="GO" id="GO:0000723">
    <property type="term" value="P:telomere maintenance"/>
    <property type="evidence" value="ECO:0007669"/>
    <property type="project" value="InterPro"/>
</dbReference>
<evidence type="ECO:0000256" key="2">
    <source>
        <dbReference type="ARBA" id="ARBA00022763"/>
    </source>
</evidence>
<evidence type="ECO:0000256" key="4">
    <source>
        <dbReference type="ARBA" id="ARBA00022806"/>
    </source>
</evidence>
<proteinExistence type="inferred from homology"/>
<feature type="domain" description="OTU" evidence="11">
    <location>
        <begin position="132"/>
        <end position="265"/>
    </location>
</feature>
<dbReference type="InterPro" id="IPR051055">
    <property type="entry name" value="PIF1_helicase"/>
</dbReference>
<dbReference type="GO" id="GO:0006310">
    <property type="term" value="P:DNA recombination"/>
    <property type="evidence" value="ECO:0007669"/>
    <property type="project" value="UniProtKB-KW"/>
</dbReference>
<dbReference type="GO" id="GO:0006281">
    <property type="term" value="P:DNA repair"/>
    <property type="evidence" value="ECO:0007669"/>
    <property type="project" value="UniProtKB-KW"/>
</dbReference>
<keyword evidence="6" id="KW-0238">DNA-binding</keyword>
<dbReference type="InterPro" id="IPR049163">
    <property type="entry name" value="Pif1-like_2B_dom"/>
</dbReference>
<evidence type="ECO:0000313" key="13">
    <source>
        <dbReference type="WBParaSite" id="maker-uti_cns_0000452-snap-gene-0.10-mRNA-1"/>
    </source>
</evidence>
<dbReference type="Pfam" id="PF20209">
    <property type="entry name" value="DUF6570"/>
    <property type="match status" value="1"/>
</dbReference>
<evidence type="ECO:0000256" key="1">
    <source>
        <dbReference type="ARBA" id="ARBA00022741"/>
    </source>
</evidence>
<dbReference type="WBParaSite" id="maker-uti_cns_0000452-snap-gene-0.10-mRNA-1">
    <property type="protein sequence ID" value="maker-uti_cns_0000452-snap-gene-0.10-mRNA-1"/>
    <property type="gene ID" value="maker-uti_cns_0000452-snap-gene-0.10"/>
</dbReference>
<evidence type="ECO:0000256" key="8">
    <source>
        <dbReference type="ARBA" id="ARBA00023235"/>
    </source>
</evidence>
<organism evidence="12 13">
    <name type="scientific">Macrostomum lignano</name>
    <dbReference type="NCBI Taxonomy" id="282301"/>
    <lineage>
        <taxon>Eukaryota</taxon>
        <taxon>Metazoa</taxon>
        <taxon>Spiralia</taxon>
        <taxon>Lophotrochozoa</taxon>
        <taxon>Platyhelminthes</taxon>
        <taxon>Rhabditophora</taxon>
        <taxon>Macrostomorpha</taxon>
        <taxon>Macrostomida</taxon>
        <taxon>Macrostomidae</taxon>
        <taxon>Macrostomum</taxon>
    </lineage>
</organism>
<keyword evidence="9" id="KW-0233">DNA recombination</keyword>
<feature type="region of interest" description="Disordered" evidence="10">
    <location>
        <begin position="414"/>
        <end position="468"/>
    </location>
</feature>
<dbReference type="PANTHER" id="PTHR47642:SF5">
    <property type="entry name" value="ATP-DEPENDENT DNA HELICASE"/>
    <property type="match status" value="1"/>
</dbReference>
<evidence type="ECO:0000256" key="3">
    <source>
        <dbReference type="ARBA" id="ARBA00022801"/>
    </source>
</evidence>
<dbReference type="CDD" id="cd18809">
    <property type="entry name" value="SF1_C_RecD"/>
    <property type="match status" value="1"/>
</dbReference>
<feature type="compositionally biased region" description="Basic and acidic residues" evidence="10">
    <location>
        <begin position="540"/>
        <end position="549"/>
    </location>
</feature>
<dbReference type="PROSITE" id="PS50802">
    <property type="entry name" value="OTU"/>
    <property type="match status" value="1"/>
</dbReference>
<keyword evidence="8" id="KW-0413">Isomerase</keyword>
<dbReference type="GO" id="GO:0005524">
    <property type="term" value="F:ATP binding"/>
    <property type="evidence" value="ECO:0007669"/>
    <property type="project" value="UniProtKB-KW"/>
</dbReference>
<reference evidence="13" key="1">
    <citation type="submission" date="2016-11" db="UniProtKB">
        <authorList>
            <consortium name="WormBaseParasite"/>
        </authorList>
    </citation>
    <scope>IDENTIFICATION</scope>
</reference>
<dbReference type="Pfam" id="PF21530">
    <property type="entry name" value="Pif1_2B_dom"/>
    <property type="match status" value="1"/>
</dbReference>
<feature type="region of interest" description="Disordered" evidence="10">
    <location>
        <begin position="351"/>
        <end position="390"/>
    </location>
</feature>
<keyword evidence="1 9" id="KW-0547">Nucleotide-binding</keyword>
<accession>A0A1I8FZS3</accession>
<keyword evidence="12" id="KW-1185">Reference proteome</keyword>
<dbReference type="InterPro" id="IPR038765">
    <property type="entry name" value="Papain-like_cys_pep_sf"/>
</dbReference>
<evidence type="ECO:0000256" key="5">
    <source>
        <dbReference type="ARBA" id="ARBA00022840"/>
    </source>
</evidence>
<feature type="region of interest" description="Disordered" evidence="10">
    <location>
        <begin position="1"/>
        <end position="26"/>
    </location>
</feature>
<dbReference type="InterPro" id="IPR046700">
    <property type="entry name" value="DUF6570"/>
</dbReference>
<evidence type="ECO:0000256" key="6">
    <source>
        <dbReference type="ARBA" id="ARBA00023125"/>
    </source>
</evidence>
<feature type="compositionally biased region" description="Basic residues" evidence="10">
    <location>
        <begin position="1"/>
        <end position="14"/>
    </location>
</feature>
<feature type="region of interest" description="Disordered" evidence="10">
    <location>
        <begin position="483"/>
        <end position="569"/>
    </location>
</feature>
<evidence type="ECO:0000256" key="9">
    <source>
        <dbReference type="RuleBase" id="RU363044"/>
    </source>
</evidence>
<dbReference type="Proteomes" id="UP000095280">
    <property type="component" value="Unplaced"/>
</dbReference>
<dbReference type="Pfam" id="PF05970">
    <property type="entry name" value="PIF1"/>
    <property type="match status" value="1"/>
</dbReference>
<evidence type="ECO:0000256" key="10">
    <source>
        <dbReference type="SAM" id="MobiDB-lite"/>
    </source>
</evidence>
<evidence type="ECO:0000256" key="7">
    <source>
        <dbReference type="ARBA" id="ARBA00023204"/>
    </source>
</evidence>
<dbReference type="GO" id="GO:0043139">
    <property type="term" value="F:5'-3' DNA helicase activity"/>
    <property type="evidence" value="ECO:0007669"/>
    <property type="project" value="UniProtKB-EC"/>
</dbReference>
<protein>
    <recommendedName>
        <fullName evidence="9">ATP-dependent DNA helicase</fullName>
        <ecNumber evidence="9">5.6.2.3</ecNumber>
    </recommendedName>
</protein>
<dbReference type="InterPro" id="IPR003323">
    <property type="entry name" value="OTU_dom"/>
</dbReference>
<comment type="similarity">
    <text evidence="9">Belongs to the helicase family.</text>
</comment>
<keyword evidence="2 9" id="KW-0227">DNA damage</keyword>
<dbReference type="SUPFAM" id="SSF52540">
    <property type="entry name" value="P-loop containing nucleoside triphosphate hydrolases"/>
    <property type="match status" value="2"/>
</dbReference>
<dbReference type="InterPro" id="IPR010285">
    <property type="entry name" value="DNA_helicase_pif1-like_DEAD"/>
</dbReference>
<dbReference type="Gene3D" id="3.40.50.300">
    <property type="entry name" value="P-loop containing nucleotide triphosphate hydrolases"/>
    <property type="match status" value="1"/>
</dbReference>
<dbReference type="EC" id="5.6.2.3" evidence="9"/>
<comment type="catalytic activity">
    <reaction evidence="9">
        <text>ATP + H2O = ADP + phosphate + H(+)</text>
        <dbReference type="Rhea" id="RHEA:13065"/>
        <dbReference type="ChEBI" id="CHEBI:15377"/>
        <dbReference type="ChEBI" id="CHEBI:15378"/>
        <dbReference type="ChEBI" id="CHEBI:30616"/>
        <dbReference type="ChEBI" id="CHEBI:43474"/>
        <dbReference type="ChEBI" id="CHEBI:456216"/>
        <dbReference type="EC" id="5.6.2.3"/>
    </reaction>
</comment>
<keyword evidence="4 9" id="KW-0347">Helicase</keyword>
<dbReference type="Pfam" id="PF14214">
    <property type="entry name" value="Helitron_like_N"/>
    <property type="match status" value="1"/>
</dbReference>
<evidence type="ECO:0000313" key="12">
    <source>
        <dbReference type="Proteomes" id="UP000095280"/>
    </source>
</evidence>
<dbReference type="CDD" id="cd22744">
    <property type="entry name" value="OTU"/>
    <property type="match status" value="1"/>
</dbReference>
<evidence type="ECO:0000259" key="11">
    <source>
        <dbReference type="PROSITE" id="PS50802"/>
    </source>
</evidence>
<comment type="cofactor">
    <cofactor evidence="9">
        <name>Mg(2+)</name>
        <dbReference type="ChEBI" id="CHEBI:18420"/>
    </cofactor>
</comment>